<dbReference type="SUPFAM" id="SSF48452">
    <property type="entry name" value="TPR-like"/>
    <property type="match status" value="2"/>
</dbReference>
<accession>A0A926KYY7</accession>
<reference evidence="4" key="2">
    <citation type="submission" date="2020-09" db="EMBL/GenBank/DDBJ databases">
        <authorList>
            <person name="Luo X."/>
        </authorList>
    </citation>
    <scope>NUCLEOTIDE SEQUENCE</scope>
    <source>
        <strain evidence="4">TRM S81-3</strain>
    </source>
</reference>
<keyword evidence="5" id="KW-1185">Reference proteome</keyword>
<name>A0A926KYY7_9ACTN</name>
<evidence type="ECO:0000259" key="3">
    <source>
        <dbReference type="Pfam" id="PF00931"/>
    </source>
</evidence>
<dbReference type="InterPro" id="IPR011990">
    <property type="entry name" value="TPR-like_helical_dom_sf"/>
</dbReference>
<comment type="caution">
    <text evidence="4">The sequence shown here is derived from an EMBL/GenBank/DDBJ whole genome shotgun (WGS) entry which is preliminary data.</text>
</comment>
<dbReference type="Gene3D" id="1.25.40.10">
    <property type="entry name" value="Tetratricopeptide repeat domain"/>
    <property type="match status" value="2"/>
</dbReference>
<dbReference type="RefSeq" id="WP_188180444.1">
    <property type="nucleotide sequence ID" value="NZ_JACVQF010000180.1"/>
</dbReference>
<organism evidence="4 5">
    <name type="scientific">Streptomyces griseicoloratus</name>
    <dbReference type="NCBI Taxonomy" id="2752516"/>
    <lineage>
        <taxon>Bacteria</taxon>
        <taxon>Bacillati</taxon>
        <taxon>Actinomycetota</taxon>
        <taxon>Actinomycetes</taxon>
        <taxon>Kitasatosporales</taxon>
        <taxon>Streptomycetaceae</taxon>
        <taxon>Streptomyces</taxon>
    </lineage>
</organism>
<dbReference type="InterPro" id="IPR002182">
    <property type="entry name" value="NB-ARC"/>
</dbReference>
<dbReference type="Gene3D" id="3.40.50.300">
    <property type="entry name" value="P-loop containing nucleotide triphosphate hydrolases"/>
    <property type="match status" value="1"/>
</dbReference>
<dbReference type="PANTHER" id="PTHR47691">
    <property type="entry name" value="REGULATOR-RELATED"/>
    <property type="match status" value="1"/>
</dbReference>
<dbReference type="GO" id="GO:0043531">
    <property type="term" value="F:ADP binding"/>
    <property type="evidence" value="ECO:0007669"/>
    <property type="project" value="InterPro"/>
</dbReference>
<evidence type="ECO:0000256" key="1">
    <source>
        <dbReference type="PROSITE-ProRule" id="PRU00339"/>
    </source>
</evidence>
<dbReference type="InterPro" id="IPR019734">
    <property type="entry name" value="TPR_rpt"/>
</dbReference>
<gene>
    <name evidence="4" type="ORF">H0H10_09630</name>
</gene>
<reference evidence="4" key="1">
    <citation type="submission" date="2020-09" db="EMBL/GenBank/DDBJ databases">
        <title>Streptomyces grisecoloratus sp. nov., isolated from cotton soil.</title>
        <authorList>
            <person name="Xing L."/>
        </authorList>
    </citation>
    <scope>NUCLEOTIDE SEQUENCE</scope>
    <source>
        <strain evidence="4">TRM S81-3</strain>
    </source>
</reference>
<feature type="domain" description="NB-ARC" evidence="3">
    <location>
        <begin position="95"/>
        <end position="249"/>
    </location>
</feature>
<keyword evidence="1" id="KW-0802">TPR repeat</keyword>
<dbReference type="PROSITE" id="PS50005">
    <property type="entry name" value="TPR"/>
    <property type="match status" value="1"/>
</dbReference>
<dbReference type="PRINTS" id="PR00364">
    <property type="entry name" value="DISEASERSIST"/>
</dbReference>
<feature type="region of interest" description="Disordered" evidence="2">
    <location>
        <begin position="1"/>
        <end position="28"/>
    </location>
</feature>
<evidence type="ECO:0000313" key="5">
    <source>
        <dbReference type="Proteomes" id="UP000621210"/>
    </source>
</evidence>
<evidence type="ECO:0000313" key="4">
    <source>
        <dbReference type="EMBL" id="MBD0419417.1"/>
    </source>
</evidence>
<feature type="repeat" description="TPR" evidence="1">
    <location>
        <begin position="633"/>
        <end position="666"/>
    </location>
</feature>
<dbReference type="PANTHER" id="PTHR47691:SF3">
    <property type="entry name" value="HTH-TYPE TRANSCRIPTIONAL REGULATOR RV0890C-RELATED"/>
    <property type="match status" value="1"/>
</dbReference>
<dbReference type="Proteomes" id="UP000621210">
    <property type="component" value="Unassembled WGS sequence"/>
</dbReference>
<evidence type="ECO:0000256" key="2">
    <source>
        <dbReference type="SAM" id="MobiDB-lite"/>
    </source>
</evidence>
<sequence length="804" mass="84059">MTAGPGRPPADAPGAPPAEVPGTSVTVGMDASASGQAQQAVIGQGVQHNHFYGAPAAERPGIELNTLVPPPSVLVGHAGLLADLAAACEAALAGRRSPAVALLHGTGGVGKSALARALADRLAGTFPDARFEVDLFGFTPGGTPREPGEVLAELLRLAGFDGSDIPVGTAGKAQLWRAWLADRRVLLLLDNAREAEQVAPLLPGPASAGRCLVLVTSRHRLTGLDAVVREEVSLLPPDEAVELLLRIAGRSGAEGAGGADEREVLHELARLCGRLPLALRPVGALLADMDPAGLLAVMRSATRPLEQLDDADREAAAAFTVSYDALSADLQAMLRTCVWHPGPNFDAASIAALAGMPAELATVRLVRLLQRSMLTSLPQRRYVFHDLFVAYARRLVAVQDSREAVEQGRHSLYRHLDGVTGTAHALLHGAAAPDSNTGPFDNPDHALVWSHAAFEELCGAARAALGEGWETGGSLARRTARLLYVDGREERAAALYADILAAAERAGDEAGQGRARTALADIARDRRRYDEAVAGFEEAALLLRRAGDPAGEADALRGLGEVARARGDYALATEHFGQALRCARAADDPAGQGYALTGLAHVARARGEHDRAREGFREAVELQRRADDGIGLAYALRGLGHVTRAAGELDEATRYFREAVTLHRRAGNRFGQAFALNALGAIACEQGRTGDAAAYFGDALVLHRAVNTPAGEAEALAGLGRVALAEGDQERAAAGLREALAVLVRIGDQPRQAAVHGELAALETGAGRLAAAREHYTAAHRLQIALGLTGAAAVTEQALRELPA</sequence>
<protein>
    <submittedName>
        <fullName evidence="4">Tetratricopeptide repeat protein</fullName>
    </submittedName>
</protein>
<dbReference type="AlphaFoldDB" id="A0A926KYY7"/>
<feature type="compositionally biased region" description="Pro residues" evidence="2">
    <location>
        <begin position="1"/>
        <end position="19"/>
    </location>
</feature>
<dbReference type="SUPFAM" id="SSF52540">
    <property type="entry name" value="P-loop containing nucleoside triphosphate hydrolases"/>
    <property type="match status" value="1"/>
</dbReference>
<dbReference type="InterPro" id="IPR027417">
    <property type="entry name" value="P-loop_NTPase"/>
</dbReference>
<proteinExistence type="predicted"/>
<dbReference type="Pfam" id="PF00931">
    <property type="entry name" value="NB-ARC"/>
    <property type="match status" value="1"/>
</dbReference>
<dbReference type="SMART" id="SM00028">
    <property type="entry name" value="TPR"/>
    <property type="match status" value="7"/>
</dbReference>
<dbReference type="Pfam" id="PF13424">
    <property type="entry name" value="TPR_12"/>
    <property type="match status" value="2"/>
</dbReference>
<dbReference type="EMBL" id="JACVQF010000180">
    <property type="protein sequence ID" value="MBD0419417.1"/>
    <property type="molecule type" value="Genomic_DNA"/>
</dbReference>